<dbReference type="InterPro" id="IPR050330">
    <property type="entry name" value="Bact_OuterMem_StrucFunc"/>
</dbReference>
<dbReference type="STRING" id="313596.RB2501_10432"/>
<dbReference type="SUPFAM" id="SSF103088">
    <property type="entry name" value="OmpA-like"/>
    <property type="match status" value="1"/>
</dbReference>
<dbReference type="EMBL" id="CP001712">
    <property type="protein sequence ID" value="EAR14735.1"/>
    <property type="molecule type" value="Genomic_DNA"/>
</dbReference>
<evidence type="ECO:0000313" key="8">
    <source>
        <dbReference type="Proteomes" id="UP000009049"/>
    </source>
</evidence>
<accession>A4CM43</accession>
<dbReference type="HOGENOM" id="CLU_060524_0_0_10"/>
<dbReference type="RefSeq" id="WP_015754056.1">
    <property type="nucleotide sequence ID" value="NC_013222.1"/>
</dbReference>
<dbReference type="Gene3D" id="3.30.1330.60">
    <property type="entry name" value="OmpA-like domain"/>
    <property type="match status" value="1"/>
</dbReference>
<dbReference type="PROSITE" id="PS51123">
    <property type="entry name" value="OMPA_2"/>
    <property type="match status" value="1"/>
</dbReference>
<organism evidence="7 8">
    <name type="scientific">Robiginitalea biformata (strain ATCC BAA-864 / DSM 15991 / KCTC 12146 / HTCC2501)</name>
    <dbReference type="NCBI Taxonomy" id="313596"/>
    <lineage>
        <taxon>Bacteria</taxon>
        <taxon>Pseudomonadati</taxon>
        <taxon>Bacteroidota</taxon>
        <taxon>Flavobacteriia</taxon>
        <taxon>Flavobacteriales</taxon>
        <taxon>Flavobacteriaceae</taxon>
        <taxon>Robiginitalea</taxon>
    </lineage>
</organism>
<evidence type="ECO:0000256" key="4">
    <source>
        <dbReference type="PROSITE-ProRule" id="PRU00473"/>
    </source>
</evidence>
<comment type="subcellular location">
    <subcellularLocation>
        <location evidence="1">Cell outer membrane</location>
    </subcellularLocation>
</comment>
<dbReference type="PANTHER" id="PTHR30329:SF21">
    <property type="entry name" value="LIPOPROTEIN YIAD-RELATED"/>
    <property type="match status" value="1"/>
</dbReference>
<dbReference type="GO" id="GO:0009279">
    <property type="term" value="C:cell outer membrane"/>
    <property type="evidence" value="ECO:0007669"/>
    <property type="project" value="UniProtKB-SubCell"/>
</dbReference>
<protein>
    <submittedName>
        <fullName evidence="7">Outer membrane protein OmpA</fullName>
    </submittedName>
</protein>
<evidence type="ECO:0000259" key="6">
    <source>
        <dbReference type="PROSITE" id="PS51123"/>
    </source>
</evidence>
<dbReference type="PRINTS" id="PR01021">
    <property type="entry name" value="OMPADOMAIN"/>
</dbReference>
<dbReference type="InterPro" id="IPR036737">
    <property type="entry name" value="OmpA-like_sf"/>
</dbReference>
<dbReference type="OrthoDB" id="9782229at2"/>
<dbReference type="PRINTS" id="PR01023">
    <property type="entry name" value="NAFLGMOTY"/>
</dbReference>
<dbReference type="Pfam" id="PF00691">
    <property type="entry name" value="OmpA"/>
    <property type="match status" value="1"/>
</dbReference>
<evidence type="ECO:0000256" key="5">
    <source>
        <dbReference type="SAM" id="SignalP"/>
    </source>
</evidence>
<keyword evidence="5" id="KW-0732">Signal</keyword>
<evidence type="ECO:0000256" key="1">
    <source>
        <dbReference type="ARBA" id="ARBA00004442"/>
    </source>
</evidence>
<gene>
    <name evidence="7" type="ordered locus">RB2501_10432</name>
</gene>
<proteinExistence type="predicted"/>
<feature type="domain" description="OmpA-like" evidence="6">
    <location>
        <begin position="251"/>
        <end position="368"/>
    </location>
</feature>
<dbReference type="Proteomes" id="UP000009049">
    <property type="component" value="Chromosome"/>
</dbReference>
<dbReference type="KEGG" id="rbi:RB2501_10432"/>
<dbReference type="eggNOG" id="COG2885">
    <property type="taxonomic scope" value="Bacteria"/>
</dbReference>
<dbReference type="AlphaFoldDB" id="A4CM43"/>
<keyword evidence="2 4" id="KW-0472">Membrane</keyword>
<reference evidence="7 8" key="1">
    <citation type="journal article" date="2009" name="J. Bacteriol.">
        <title>Complete genome sequence of Robiginitalea biformata HTCC2501.</title>
        <authorList>
            <person name="Oh H.M."/>
            <person name="Giovannoni S.J."/>
            <person name="Lee K."/>
            <person name="Ferriera S."/>
            <person name="Johnson J."/>
            <person name="Cho J.C."/>
        </authorList>
    </citation>
    <scope>NUCLEOTIDE SEQUENCE [LARGE SCALE GENOMIC DNA]</scope>
    <source>
        <strain evidence="8">ATCC BAA-864 / HTCC2501 / KCTC 12146</strain>
    </source>
</reference>
<dbReference type="InterPro" id="IPR006664">
    <property type="entry name" value="OMP_bac"/>
</dbReference>
<evidence type="ECO:0000313" key="7">
    <source>
        <dbReference type="EMBL" id="EAR14735.1"/>
    </source>
</evidence>
<dbReference type="InterPro" id="IPR006665">
    <property type="entry name" value="OmpA-like"/>
</dbReference>
<name>A4CM43_ROBBH</name>
<evidence type="ECO:0000256" key="3">
    <source>
        <dbReference type="ARBA" id="ARBA00023237"/>
    </source>
</evidence>
<evidence type="ECO:0000256" key="2">
    <source>
        <dbReference type="ARBA" id="ARBA00023136"/>
    </source>
</evidence>
<keyword evidence="8" id="KW-1185">Reference proteome</keyword>
<feature type="chain" id="PRO_5002667646" evidence="5">
    <location>
        <begin position="25"/>
        <end position="375"/>
    </location>
</feature>
<dbReference type="CDD" id="cd07185">
    <property type="entry name" value="OmpA_C-like"/>
    <property type="match status" value="1"/>
</dbReference>
<feature type="signal peptide" evidence="5">
    <location>
        <begin position="1"/>
        <end position="24"/>
    </location>
</feature>
<dbReference type="PANTHER" id="PTHR30329">
    <property type="entry name" value="STATOR ELEMENT OF FLAGELLAR MOTOR COMPLEX"/>
    <property type="match status" value="1"/>
</dbReference>
<keyword evidence="3" id="KW-0998">Cell outer membrane</keyword>
<sequence>MRGIGHYLGAACLLFTLVAVPAGAQNLVPNPGFEGYSRCPRFLGNFEADIIGWDCPTQGSTDYFHRCSEDMGTPENFNGEQRAAEGEGYAGFYAYAPGDYREYVQAQLAEPLEDGRQYRLRFSLSLAERSDFALNTLHVLFTAKPMRVGTKKNLARRYWLGHPELKPHQLDIAASASFADTENWMHLDTVFTARGTEANLIIGNLLPNARTRTFRTNRRSNKGAYYYLDGIVLEPYAGNGDTGRESLVGDIPKDSLLVLPSLLFEFDAHQLTDAGKEALHRVYDALRSDLSLFLELRGHTDSRGAPAYNQQLSEQRCRAVARYLEGLGLDSVRIRWIGFGAARPVAGNSSESGRRRNRRVEFLIRSEDPVQARQN</sequence>